<reference evidence="15 16" key="1">
    <citation type="submission" date="2024-08" db="EMBL/GenBank/DDBJ databases">
        <authorList>
            <person name="Lu H."/>
        </authorList>
    </citation>
    <scope>NUCLEOTIDE SEQUENCE [LARGE SCALE GENOMIC DNA]</scope>
    <source>
        <strain evidence="15 16">LYH14W</strain>
    </source>
</reference>
<evidence type="ECO:0000313" key="16">
    <source>
        <dbReference type="Proteomes" id="UP001606210"/>
    </source>
</evidence>
<dbReference type="Pfam" id="PF00072">
    <property type="entry name" value="Response_reg"/>
    <property type="match status" value="2"/>
</dbReference>
<dbReference type="SMART" id="SM00387">
    <property type="entry name" value="HATPase_c"/>
    <property type="match status" value="1"/>
</dbReference>
<evidence type="ECO:0000256" key="8">
    <source>
        <dbReference type="ARBA" id="ARBA00022840"/>
    </source>
</evidence>
<evidence type="ECO:0000256" key="12">
    <source>
        <dbReference type="PROSITE-ProRule" id="PRU00169"/>
    </source>
</evidence>
<dbReference type="SUPFAM" id="SSF55874">
    <property type="entry name" value="ATPase domain of HSP90 chaperone/DNA topoisomerase II/histidine kinase"/>
    <property type="match status" value="1"/>
</dbReference>
<keyword evidence="5 12" id="KW-0597">Phosphoprotein</keyword>
<keyword evidence="6" id="KW-0812">Transmembrane</keyword>
<sequence>MSAEGPREPHAAASPLTLAVLAHLPCGLAVFDAERRLLVHNAEFERLLDIPASLFEEPSLRFDDLISFFAARGDYGQGDKARAAVEAALALGRDTQPRRLETYRVGDRVIEARTAPLPDGGLVVTCLDQTPQAQARLAAERASQAKTRFLANMSHEIRTPMNAVLGMLRLLQKTPLDARQRDYAVKSEGAARGLLGLLNDVLDFSKIEAGHFGLDPHPTRFDELLRDLSVILAAHGDKRDIEVLFDLDPALPPIVIADALRLQQVLINLCGNAIKFTATGEVVLHIQRMAQSDGAVALAFSVRDTGIGIAPEQQQRIFNGFTQAEASTARRFGGTGLGLAISRRLVQLMGGDIHVDSTPGQGSRFGFTLSFPLPAELPAPVPRQTLQALVVDDHGEARRVLGALAESLGWQVRLAGSGADALALAEQTAPEVVLLDWVMPGMDGWQTAVGLRRRLGPGPLILMVTSHDRDHLAQRSASEQALLDGFLVKPVTAAMLSQAVTAAIQARSSEAATPQPDAAPQRLAGLQLLVVEDNPGNQQVTRELLEHEGAIVTVAGDGQQALTLLAQTRGRPGFDAVLMDVQMPVMDGTTATRLIRRQLGLTLPVIAMTAGALESERQACLDAGMDEHIGKPVDPDIMVAVLRRRCGAAPVPDQRTPAAHLPPAVQDAAGRAGIALAESLARMSGRVELFERTLAALHEQDRKLAHALTEGGSTAARSLHGYRGLAAMLGAEGLAALAAEGEHADAPDADWQRRFDARRRADLATLDRLAAELQAQEPAAPDAQAAPQQDLTQSLDRLAQLLAGSDLDAIDLHQALRAQLPPPARAALDAAMAALDFDAALALSRDLRATLELHP</sequence>
<feature type="modified residue" description="4-aspartylphosphate" evidence="12">
    <location>
        <position position="436"/>
    </location>
</feature>
<dbReference type="Pfam" id="PF00512">
    <property type="entry name" value="HisKA"/>
    <property type="match status" value="1"/>
</dbReference>
<keyword evidence="7" id="KW-0547">Nucleotide-binding</keyword>
<dbReference type="CDD" id="cd16922">
    <property type="entry name" value="HATPase_EvgS-ArcB-TorS-like"/>
    <property type="match status" value="1"/>
</dbReference>
<dbReference type="SMART" id="SM00388">
    <property type="entry name" value="HisKA"/>
    <property type="match status" value="1"/>
</dbReference>
<evidence type="ECO:0000256" key="5">
    <source>
        <dbReference type="ARBA" id="ARBA00022553"/>
    </source>
</evidence>
<evidence type="ECO:0000256" key="7">
    <source>
        <dbReference type="ARBA" id="ARBA00022741"/>
    </source>
</evidence>
<dbReference type="Gene3D" id="3.30.565.10">
    <property type="entry name" value="Histidine kinase-like ATPase, C-terminal domain"/>
    <property type="match status" value="1"/>
</dbReference>
<dbReference type="CDD" id="cd17546">
    <property type="entry name" value="REC_hyHK_CKI1_RcsC-like"/>
    <property type="match status" value="2"/>
</dbReference>
<dbReference type="RefSeq" id="WP_394476549.1">
    <property type="nucleotide sequence ID" value="NZ_JBIGHV010000002.1"/>
</dbReference>
<evidence type="ECO:0000256" key="3">
    <source>
        <dbReference type="ARBA" id="ARBA00012438"/>
    </source>
</evidence>
<dbReference type="InterPro" id="IPR004358">
    <property type="entry name" value="Sig_transdc_His_kin-like_C"/>
</dbReference>
<dbReference type="InterPro" id="IPR005467">
    <property type="entry name" value="His_kinase_dom"/>
</dbReference>
<feature type="domain" description="Histidine kinase" evidence="13">
    <location>
        <begin position="152"/>
        <end position="373"/>
    </location>
</feature>
<dbReference type="EC" id="2.7.13.3" evidence="3"/>
<evidence type="ECO:0000256" key="10">
    <source>
        <dbReference type="ARBA" id="ARBA00023012"/>
    </source>
</evidence>
<evidence type="ECO:0000256" key="6">
    <source>
        <dbReference type="ARBA" id="ARBA00022692"/>
    </source>
</evidence>
<dbReference type="InterPro" id="IPR036641">
    <property type="entry name" value="HPT_dom_sf"/>
</dbReference>
<dbReference type="Proteomes" id="UP001606210">
    <property type="component" value="Unassembled WGS sequence"/>
</dbReference>
<dbReference type="SUPFAM" id="SSF47226">
    <property type="entry name" value="Histidine-containing phosphotransfer domain, HPT domain"/>
    <property type="match status" value="1"/>
</dbReference>
<evidence type="ECO:0000256" key="4">
    <source>
        <dbReference type="ARBA" id="ARBA00022475"/>
    </source>
</evidence>
<evidence type="ECO:0000313" key="15">
    <source>
        <dbReference type="EMBL" id="MFG6429249.1"/>
    </source>
</evidence>
<dbReference type="Gene3D" id="3.30.450.20">
    <property type="entry name" value="PAS domain"/>
    <property type="match status" value="1"/>
</dbReference>
<evidence type="ECO:0000256" key="2">
    <source>
        <dbReference type="ARBA" id="ARBA00004651"/>
    </source>
</evidence>
<dbReference type="PROSITE" id="PS50109">
    <property type="entry name" value="HIS_KIN"/>
    <property type="match status" value="1"/>
</dbReference>
<dbReference type="InterPro" id="IPR001789">
    <property type="entry name" value="Sig_transdc_resp-reg_receiver"/>
</dbReference>
<accession>A0ABW7EZB6</accession>
<evidence type="ECO:0000256" key="11">
    <source>
        <dbReference type="ARBA" id="ARBA00023136"/>
    </source>
</evidence>
<keyword evidence="16" id="KW-1185">Reference proteome</keyword>
<keyword evidence="4" id="KW-1003">Cell membrane</keyword>
<dbReference type="EMBL" id="JBIGHV010000002">
    <property type="protein sequence ID" value="MFG6429249.1"/>
    <property type="molecule type" value="Genomic_DNA"/>
</dbReference>
<comment type="catalytic activity">
    <reaction evidence="1">
        <text>ATP + protein L-histidine = ADP + protein N-phospho-L-histidine.</text>
        <dbReference type="EC" id="2.7.13.3"/>
    </reaction>
</comment>
<dbReference type="PRINTS" id="PR00344">
    <property type="entry name" value="BCTRLSENSOR"/>
</dbReference>
<name>A0ABW7EZB6_9BURK</name>
<keyword evidence="9" id="KW-1133">Transmembrane helix</keyword>
<dbReference type="InterPro" id="IPR011006">
    <property type="entry name" value="CheY-like_superfamily"/>
</dbReference>
<evidence type="ECO:0000256" key="9">
    <source>
        <dbReference type="ARBA" id="ARBA00022989"/>
    </source>
</evidence>
<feature type="domain" description="Response regulatory" evidence="14">
    <location>
        <begin position="387"/>
        <end position="504"/>
    </location>
</feature>
<proteinExistence type="predicted"/>
<organism evidence="15 16">
    <name type="scientific">Pelomonas parva</name>
    <dbReference type="NCBI Taxonomy" id="3299032"/>
    <lineage>
        <taxon>Bacteria</taxon>
        <taxon>Pseudomonadati</taxon>
        <taxon>Pseudomonadota</taxon>
        <taxon>Betaproteobacteria</taxon>
        <taxon>Burkholderiales</taxon>
        <taxon>Sphaerotilaceae</taxon>
        <taxon>Roseateles</taxon>
    </lineage>
</organism>
<gene>
    <name evidence="15" type="ORF">ACG00Y_04965</name>
</gene>
<dbReference type="InterPro" id="IPR003661">
    <property type="entry name" value="HisK_dim/P_dom"/>
</dbReference>
<dbReference type="PANTHER" id="PTHR45339">
    <property type="entry name" value="HYBRID SIGNAL TRANSDUCTION HISTIDINE KINASE J"/>
    <property type="match status" value="1"/>
</dbReference>
<dbReference type="Pfam" id="PF12860">
    <property type="entry name" value="PAS_7"/>
    <property type="match status" value="1"/>
</dbReference>
<dbReference type="SUPFAM" id="SSF47384">
    <property type="entry name" value="Homodimeric domain of signal transducing histidine kinase"/>
    <property type="match status" value="1"/>
</dbReference>
<dbReference type="PANTHER" id="PTHR45339:SF1">
    <property type="entry name" value="HYBRID SIGNAL TRANSDUCTION HISTIDINE KINASE J"/>
    <property type="match status" value="1"/>
</dbReference>
<comment type="subcellular location">
    <subcellularLocation>
        <location evidence="2">Cell membrane</location>
        <topology evidence="2">Multi-pass membrane protein</topology>
    </subcellularLocation>
</comment>
<keyword evidence="11" id="KW-0472">Membrane</keyword>
<dbReference type="InterPro" id="IPR036890">
    <property type="entry name" value="HATPase_C_sf"/>
</dbReference>
<feature type="domain" description="Response regulatory" evidence="14">
    <location>
        <begin position="527"/>
        <end position="646"/>
    </location>
</feature>
<dbReference type="Gene3D" id="1.10.287.130">
    <property type="match status" value="1"/>
</dbReference>
<dbReference type="Pfam" id="PF02518">
    <property type="entry name" value="HATPase_c"/>
    <property type="match status" value="1"/>
</dbReference>
<dbReference type="SUPFAM" id="SSF52172">
    <property type="entry name" value="CheY-like"/>
    <property type="match status" value="2"/>
</dbReference>
<feature type="modified residue" description="4-aspartylphosphate" evidence="12">
    <location>
        <position position="580"/>
    </location>
</feature>
<protein>
    <recommendedName>
        <fullName evidence="3">histidine kinase</fullName>
        <ecNumber evidence="3">2.7.13.3</ecNumber>
    </recommendedName>
</protein>
<dbReference type="SMART" id="SM00448">
    <property type="entry name" value="REC"/>
    <property type="match status" value="2"/>
</dbReference>
<keyword evidence="10" id="KW-0902">Two-component regulatory system</keyword>
<keyword evidence="8" id="KW-0067">ATP-binding</keyword>
<dbReference type="CDD" id="cd00082">
    <property type="entry name" value="HisKA"/>
    <property type="match status" value="1"/>
</dbReference>
<evidence type="ECO:0000259" key="13">
    <source>
        <dbReference type="PROSITE" id="PS50109"/>
    </source>
</evidence>
<comment type="caution">
    <text evidence="15">The sequence shown here is derived from an EMBL/GenBank/DDBJ whole genome shotgun (WGS) entry which is preliminary data.</text>
</comment>
<evidence type="ECO:0000256" key="1">
    <source>
        <dbReference type="ARBA" id="ARBA00000085"/>
    </source>
</evidence>
<evidence type="ECO:0000259" key="14">
    <source>
        <dbReference type="PROSITE" id="PS50110"/>
    </source>
</evidence>
<dbReference type="InterPro" id="IPR036097">
    <property type="entry name" value="HisK_dim/P_sf"/>
</dbReference>
<dbReference type="PROSITE" id="PS50110">
    <property type="entry name" value="RESPONSE_REGULATORY"/>
    <property type="match status" value="2"/>
</dbReference>
<dbReference type="Gene3D" id="3.40.50.2300">
    <property type="match status" value="2"/>
</dbReference>
<dbReference type="InterPro" id="IPR003594">
    <property type="entry name" value="HATPase_dom"/>
</dbReference>